<dbReference type="RefSeq" id="WP_165006406.1">
    <property type="nucleotide sequence ID" value="NZ_CP064954.1"/>
</dbReference>
<dbReference type="Proteomes" id="UP000594681">
    <property type="component" value="Chromosome"/>
</dbReference>
<evidence type="ECO:0000313" key="2">
    <source>
        <dbReference type="Proteomes" id="UP000594681"/>
    </source>
</evidence>
<accession>A0A7T0KEM5</accession>
<dbReference type="EMBL" id="CP064954">
    <property type="protein sequence ID" value="QPK78288.1"/>
    <property type="molecule type" value="Genomic_DNA"/>
</dbReference>
<dbReference type="AlphaFoldDB" id="A0A7T0KEM5"/>
<protein>
    <submittedName>
        <fullName evidence="1">Uncharacterized protein</fullName>
    </submittedName>
</protein>
<keyword evidence="2" id="KW-1185">Reference proteome</keyword>
<evidence type="ECO:0000313" key="1">
    <source>
        <dbReference type="EMBL" id="QPK78288.1"/>
    </source>
</evidence>
<proteinExistence type="predicted"/>
<dbReference type="KEGG" id="cliz:G7Y31_06775"/>
<reference evidence="1 2" key="1">
    <citation type="submission" date="2020-11" db="EMBL/GenBank/DDBJ databases">
        <title>Corynebacterium sp. ZJ-599.</title>
        <authorList>
            <person name="Zhou J."/>
        </authorList>
    </citation>
    <scope>NUCLEOTIDE SEQUENCE [LARGE SCALE GENOMIC DNA]</scope>
    <source>
        <strain evidence="1 2">ZJ-599</strain>
    </source>
</reference>
<gene>
    <name evidence="1" type="ORF">G7Y31_06775</name>
</gene>
<sequence>MTTPDPHILCEEYTHFATLLDPHTAIKELSKKLNITPQTLIYQLVINGTQLPQTLMTGAGNKALKRRQQTT</sequence>
<name>A0A7T0KEM5_9CORY</name>
<organism evidence="1 2">
    <name type="scientific">Corynebacterium lizhenjunii</name>
    <dbReference type="NCBI Taxonomy" id="2709394"/>
    <lineage>
        <taxon>Bacteria</taxon>
        <taxon>Bacillati</taxon>
        <taxon>Actinomycetota</taxon>
        <taxon>Actinomycetes</taxon>
        <taxon>Mycobacteriales</taxon>
        <taxon>Corynebacteriaceae</taxon>
        <taxon>Corynebacterium</taxon>
    </lineage>
</organism>